<feature type="region of interest" description="Disordered" evidence="1">
    <location>
        <begin position="70"/>
        <end position="139"/>
    </location>
</feature>
<gene>
    <name evidence="2" type="ORF">E2C01_075007</name>
</gene>
<evidence type="ECO:0000313" key="2">
    <source>
        <dbReference type="EMBL" id="MPC80427.1"/>
    </source>
</evidence>
<reference evidence="2 3" key="1">
    <citation type="submission" date="2019-05" db="EMBL/GenBank/DDBJ databases">
        <title>Another draft genome of Portunus trituberculatus and its Hox gene families provides insights of decapod evolution.</title>
        <authorList>
            <person name="Jeong J.-H."/>
            <person name="Song I."/>
            <person name="Kim S."/>
            <person name="Choi T."/>
            <person name="Kim D."/>
            <person name="Ryu S."/>
            <person name="Kim W."/>
        </authorList>
    </citation>
    <scope>NUCLEOTIDE SEQUENCE [LARGE SCALE GENOMIC DNA]</scope>
    <source>
        <tissue evidence="2">Muscle</tissue>
    </source>
</reference>
<protein>
    <submittedName>
        <fullName evidence="2">Uncharacterized protein</fullName>
    </submittedName>
</protein>
<feature type="compositionally biased region" description="Basic and acidic residues" evidence="1">
    <location>
        <begin position="70"/>
        <end position="88"/>
    </location>
</feature>
<name>A0A5B7IFS1_PORTR</name>
<keyword evidence="3" id="KW-1185">Reference proteome</keyword>
<sequence>MKRNVPLVSFCNTSLIFLPTAYNFISLVQFSVFITSFLPQNPGFDFSSATLKKGYDKVPNSLLQKWEERQTLEKQEEEQKKEQKEESQPHLVRVVVIVGDNDDDDDGGGGGGGEANQNQYSSICTSLNVQNSEANPSTQ</sequence>
<evidence type="ECO:0000313" key="3">
    <source>
        <dbReference type="Proteomes" id="UP000324222"/>
    </source>
</evidence>
<organism evidence="2 3">
    <name type="scientific">Portunus trituberculatus</name>
    <name type="common">Swimming crab</name>
    <name type="synonym">Neptunus trituberculatus</name>
    <dbReference type="NCBI Taxonomy" id="210409"/>
    <lineage>
        <taxon>Eukaryota</taxon>
        <taxon>Metazoa</taxon>
        <taxon>Ecdysozoa</taxon>
        <taxon>Arthropoda</taxon>
        <taxon>Crustacea</taxon>
        <taxon>Multicrustacea</taxon>
        <taxon>Malacostraca</taxon>
        <taxon>Eumalacostraca</taxon>
        <taxon>Eucarida</taxon>
        <taxon>Decapoda</taxon>
        <taxon>Pleocyemata</taxon>
        <taxon>Brachyura</taxon>
        <taxon>Eubrachyura</taxon>
        <taxon>Portunoidea</taxon>
        <taxon>Portunidae</taxon>
        <taxon>Portuninae</taxon>
        <taxon>Portunus</taxon>
    </lineage>
</organism>
<comment type="caution">
    <text evidence="2">The sequence shown here is derived from an EMBL/GenBank/DDBJ whole genome shotgun (WGS) entry which is preliminary data.</text>
</comment>
<accession>A0A5B7IFS1</accession>
<dbReference type="Proteomes" id="UP000324222">
    <property type="component" value="Unassembled WGS sequence"/>
</dbReference>
<proteinExistence type="predicted"/>
<evidence type="ECO:0000256" key="1">
    <source>
        <dbReference type="SAM" id="MobiDB-lite"/>
    </source>
</evidence>
<dbReference type="AlphaFoldDB" id="A0A5B7IFS1"/>
<feature type="compositionally biased region" description="Polar residues" evidence="1">
    <location>
        <begin position="115"/>
        <end position="139"/>
    </location>
</feature>
<dbReference type="EMBL" id="VSRR010053989">
    <property type="protein sequence ID" value="MPC80427.1"/>
    <property type="molecule type" value="Genomic_DNA"/>
</dbReference>